<feature type="compositionally biased region" description="Polar residues" evidence="1">
    <location>
        <begin position="23"/>
        <end position="52"/>
    </location>
</feature>
<sequence>MDDTLPKQMTPTDTSSLKEEQAHCNNKTLENQPKNINDNKCTDSQNTEPSKV</sequence>
<evidence type="ECO:0000256" key="1">
    <source>
        <dbReference type="SAM" id="MobiDB-lite"/>
    </source>
</evidence>
<name>A0A7G2FQV8_ASF</name>
<organismHost>
    <name type="scientific">Phacochoerus aethiopicus</name>
    <name type="common">Warthog</name>
    <dbReference type="NCBI Taxonomy" id="85517"/>
</organismHost>
<organism evidence="2">
    <name type="scientific">African swine fever virus</name>
    <name type="common">ASFV</name>
    <dbReference type="NCBI Taxonomy" id="10497"/>
    <lineage>
        <taxon>Viruses</taxon>
        <taxon>Varidnaviria</taxon>
        <taxon>Bamfordvirae</taxon>
        <taxon>Nucleocytoviricota</taxon>
        <taxon>Pokkesviricetes</taxon>
        <taxon>Asfuvirales</taxon>
        <taxon>Asfarviridae</taxon>
        <taxon>Asfivirus</taxon>
        <taxon>Asfivirus haemorrhagiae</taxon>
    </lineage>
</organism>
<evidence type="ECO:0000313" key="2">
    <source>
        <dbReference type="EMBL" id="CAD5338135.1"/>
    </source>
</evidence>
<dbReference type="EMBL" id="LR881473">
    <property type="protein sequence ID" value="CAD5338135.1"/>
    <property type="molecule type" value="Genomic_DNA"/>
</dbReference>
<reference evidence="2" key="1">
    <citation type="submission" date="2020-09" db="EMBL/GenBank/DDBJ databases">
        <authorList>
            <person name="Daniel Perez-Nunez"/>
            <person name="Eva Castillo-Rosa"/>
            <person name="Gonzalo Vigara-Astillero and Yolanda Revilla"/>
        </authorList>
    </citation>
    <scope>NUCLEOTIDE SEQUENCE</scope>
    <source>
        <strain evidence="2">Arm/07/CBM/c4</strain>
    </source>
</reference>
<dbReference type="Proteomes" id="UP001160000">
    <property type="component" value="Segment"/>
</dbReference>
<gene>
    <name evidence="2" type="primary">L60L</name>
    <name evidence="2" type="ORF">ASFVARMWT4_00007</name>
</gene>
<organismHost>
    <name type="scientific">Ornithodoros</name>
    <name type="common">relapsing fever ticks</name>
    <dbReference type="NCBI Taxonomy" id="6937"/>
</organismHost>
<proteinExistence type="predicted"/>
<feature type="region of interest" description="Disordered" evidence="1">
    <location>
        <begin position="1"/>
        <end position="52"/>
    </location>
</feature>
<accession>A0A7G2FQV8</accession>
<protein>
    <submittedName>
        <fullName evidence="2">PL60L</fullName>
    </submittedName>
</protein>
<organismHost>
    <name type="scientific">Phacochoerus africanus</name>
    <name type="common">Warthog</name>
    <dbReference type="NCBI Taxonomy" id="41426"/>
</organismHost>
<organismHost>
    <name type="scientific">Sus scrofa</name>
    <name type="common">Pig</name>
    <dbReference type="NCBI Taxonomy" id="9823"/>
</organismHost>
<organismHost>
    <name type="scientific">Ornithodoros moubata</name>
    <name type="common">Soft tick</name>
    <name type="synonym">Argasid tick</name>
    <dbReference type="NCBI Taxonomy" id="6938"/>
</organismHost>
<organismHost>
    <name type="scientific">Potamochoerus larvatus</name>
    <name type="common">Bushpig</name>
    <dbReference type="NCBI Taxonomy" id="273792"/>
</organismHost>